<dbReference type="PANTHER" id="PTHR43464:SF19">
    <property type="entry name" value="UBIQUINONE BIOSYNTHESIS O-METHYLTRANSFERASE, MITOCHONDRIAL"/>
    <property type="match status" value="1"/>
</dbReference>
<organism evidence="5 6">
    <name type="scientific">Miniimonas arenae</name>
    <dbReference type="NCBI Taxonomy" id="676201"/>
    <lineage>
        <taxon>Bacteria</taxon>
        <taxon>Bacillati</taxon>
        <taxon>Actinomycetota</taxon>
        <taxon>Actinomycetes</taxon>
        <taxon>Micrococcales</taxon>
        <taxon>Beutenbergiaceae</taxon>
        <taxon>Miniimonas</taxon>
    </lineage>
</organism>
<dbReference type="GO" id="GO:0032259">
    <property type="term" value="P:methylation"/>
    <property type="evidence" value="ECO:0007669"/>
    <property type="project" value="UniProtKB-KW"/>
</dbReference>
<dbReference type="CDD" id="cd02440">
    <property type="entry name" value="AdoMet_MTases"/>
    <property type="match status" value="1"/>
</dbReference>
<name>A0A5C5BC04_9MICO</name>
<dbReference type="InterPro" id="IPR013217">
    <property type="entry name" value="Methyltransf_12"/>
</dbReference>
<feature type="domain" description="Methyltransferase type 12" evidence="4">
    <location>
        <begin position="31"/>
        <end position="129"/>
    </location>
</feature>
<protein>
    <submittedName>
        <fullName evidence="5">Class I SAM-dependent methyltransferase</fullName>
    </submittedName>
</protein>
<dbReference type="Gene3D" id="3.40.50.150">
    <property type="entry name" value="Vaccinia Virus protein VP39"/>
    <property type="match status" value="1"/>
</dbReference>
<dbReference type="Pfam" id="PF08242">
    <property type="entry name" value="Methyltransf_12"/>
    <property type="match status" value="1"/>
</dbReference>
<reference evidence="5 6" key="1">
    <citation type="submission" date="2019-06" db="EMBL/GenBank/DDBJ databases">
        <title>Draft genome sequence of Miniimonas arenae KCTC 19750T isolated from sea sand.</title>
        <authorList>
            <person name="Park S.-J."/>
        </authorList>
    </citation>
    <scope>NUCLEOTIDE SEQUENCE [LARGE SCALE GENOMIC DNA]</scope>
    <source>
        <strain evidence="5 6">KCTC 19750</strain>
    </source>
</reference>
<evidence type="ECO:0000313" key="6">
    <source>
        <dbReference type="Proteomes" id="UP000313849"/>
    </source>
</evidence>
<dbReference type="PANTHER" id="PTHR43464">
    <property type="entry name" value="METHYLTRANSFERASE"/>
    <property type="match status" value="1"/>
</dbReference>
<dbReference type="OrthoDB" id="3382693at2"/>
<evidence type="ECO:0000256" key="1">
    <source>
        <dbReference type="ARBA" id="ARBA00022603"/>
    </source>
</evidence>
<dbReference type="AlphaFoldDB" id="A0A5C5BC04"/>
<comment type="caution">
    <text evidence="5">The sequence shown here is derived from an EMBL/GenBank/DDBJ whole genome shotgun (WGS) entry which is preliminary data.</text>
</comment>
<keyword evidence="3" id="KW-0949">S-adenosyl-L-methionine</keyword>
<accession>A0A5C5BC04</accession>
<evidence type="ECO:0000259" key="4">
    <source>
        <dbReference type="Pfam" id="PF08242"/>
    </source>
</evidence>
<sequence>MLDLDAAAMGGYLESVAANLARLAPDARTVVDLGAGTGAGTFALAEAMPEATVHAVDVDPAMLATVAQRATERGLGARVVAQRGDFDADEPPLPAPADVMWSSGTLHHAADPAALLARVHAALRPGGLLAVLEMDDLPQPLPAGTGPDGLSERLAALSVGWSSHPDWAPTLRGAGFELLEQRSILDTSPSPELARAWATAWLTRLRRHASALAEPAERDRLVADLDAVLADGAAGRGPLAVADLELTSGRTLWLARRP</sequence>
<evidence type="ECO:0000256" key="2">
    <source>
        <dbReference type="ARBA" id="ARBA00022679"/>
    </source>
</evidence>
<dbReference type="EMBL" id="VENP01000020">
    <property type="protein sequence ID" value="TNU74882.1"/>
    <property type="molecule type" value="Genomic_DNA"/>
</dbReference>
<dbReference type="InterPro" id="IPR029063">
    <property type="entry name" value="SAM-dependent_MTases_sf"/>
</dbReference>
<keyword evidence="6" id="KW-1185">Reference proteome</keyword>
<proteinExistence type="predicted"/>
<gene>
    <name evidence="5" type="ORF">FH969_07115</name>
</gene>
<keyword evidence="1 5" id="KW-0489">Methyltransferase</keyword>
<dbReference type="GO" id="GO:0008168">
    <property type="term" value="F:methyltransferase activity"/>
    <property type="evidence" value="ECO:0007669"/>
    <property type="project" value="UniProtKB-KW"/>
</dbReference>
<dbReference type="SUPFAM" id="SSF53335">
    <property type="entry name" value="S-adenosyl-L-methionine-dependent methyltransferases"/>
    <property type="match status" value="1"/>
</dbReference>
<evidence type="ECO:0000256" key="3">
    <source>
        <dbReference type="ARBA" id="ARBA00022691"/>
    </source>
</evidence>
<evidence type="ECO:0000313" key="5">
    <source>
        <dbReference type="EMBL" id="TNU74882.1"/>
    </source>
</evidence>
<keyword evidence="2 5" id="KW-0808">Transferase</keyword>
<dbReference type="Proteomes" id="UP000313849">
    <property type="component" value="Unassembled WGS sequence"/>
</dbReference>